<feature type="region of interest" description="Disordered" evidence="1">
    <location>
        <begin position="1"/>
        <end position="23"/>
    </location>
</feature>
<feature type="domain" description="SET" evidence="3">
    <location>
        <begin position="336"/>
        <end position="518"/>
    </location>
</feature>
<accession>A0AAD8YG51</accession>
<evidence type="ECO:0000259" key="3">
    <source>
        <dbReference type="PROSITE" id="PS50280"/>
    </source>
</evidence>
<organism evidence="4 5">
    <name type="scientific">Skeletonema marinoi</name>
    <dbReference type="NCBI Taxonomy" id="267567"/>
    <lineage>
        <taxon>Eukaryota</taxon>
        <taxon>Sar</taxon>
        <taxon>Stramenopiles</taxon>
        <taxon>Ochrophyta</taxon>
        <taxon>Bacillariophyta</taxon>
        <taxon>Coscinodiscophyceae</taxon>
        <taxon>Thalassiosirophycidae</taxon>
        <taxon>Thalassiosirales</taxon>
        <taxon>Skeletonemataceae</taxon>
        <taxon>Skeletonema</taxon>
        <taxon>Skeletonema marinoi-dohrnii complex</taxon>
    </lineage>
</organism>
<keyword evidence="2" id="KW-0472">Membrane</keyword>
<keyword evidence="5" id="KW-1185">Reference proteome</keyword>
<dbReference type="Proteomes" id="UP001224775">
    <property type="component" value="Unassembled WGS sequence"/>
</dbReference>
<dbReference type="InterPro" id="IPR029063">
    <property type="entry name" value="SAM-dependent_MTases_sf"/>
</dbReference>
<dbReference type="AlphaFoldDB" id="A0AAD8YG51"/>
<evidence type="ECO:0000313" key="5">
    <source>
        <dbReference type="Proteomes" id="UP001224775"/>
    </source>
</evidence>
<dbReference type="Gene3D" id="2.170.270.10">
    <property type="entry name" value="SET domain"/>
    <property type="match status" value="1"/>
</dbReference>
<evidence type="ECO:0000256" key="2">
    <source>
        <dbReference type="SAM" id="Phobius"/>
    </source>
</evidence>
<dbReference type="InterPro" id="IPR046341">
    <property type="entry name" value="SET_dom_sf"/>
</dbReference>
<keyword evidence="2" id="KW-1133">Transmembrane helix</keyword>
<feature type="transmembrane region" description="Helical" evidence="2">
    <location>
        <begin position="32"/>
        <end position="54"/>
    </location>
</feature>
<protein>
    <recommendedName>
        <fullName evidence="3">SET domain-containing protein</fullName>
    </recommendedName>
</protein>
<dbReference type="SUPFAM" id="SSF82199">
    <property type="entry name" value="SET domain"/>
    <property type="match status" value="1"/>
</dbReference>
<reference evidence="4" key="1">
    <citation type="submission" date="2023-06" db="EMBL/GenBank/DDBJ databases">
        <title>Survivors Of The Sea: Transcriptome response of Skeletonema marinoi to long-term dormancy.</title>
        <authorList>
            <person name="Pinder M.I.M."/>
            <person name="Kourtchenko O."/>
            <person name="Robertson E.K."/>
            <person name="Larsson T."/>
            <person name="Maumus F."/>
            <person name="Osuna-Cruz C.M."/>
            <person name="Vancaester E."/>
            <person name="Stenow R."/>
            <person name="Vandepoele K."/>
            <person name="Ploug H."/>
            <person name="Bruchert V."/>
            <person name="Godhe A."/>
            <person name="Topel M."/>
        </authorList>
    </citation>
    <scope>NUCLEOTIDE SEQUENCE</scope>
    <source>
        <strain evidence="4">R05AC</strain>
    </source>
</reference>
<evidence type="ECO:0000313" key="4">
    <source>
        <dbReference type="EMBL" id="KAK1745974.1"/>
    </source>
</evidence>
<comment type="caution">
    <text evidence="4">The sequence shown here is derived from an EMBL/GenBank/DDBJ whole genome shotgun (WGS) entry which is preliminary data.</text>
</comment>
<sequence length="556" mass="61524">MQHQPPSSDAKSKSRSSSTLPFPTTTSCGGSYVIRLSGLSIFVAILSSAFIALFTGRMTSSYLSTRQQQFNCQPAAADSKLTETVENVMFDYEALVHPAMITHPNPKRVAVLGGKQQQTSATLGEVLKHLSVKDAVILGDEENAHRDEATDARISVLEMKDQECSVEDHGLLDVIIDPNPFKAATDFSSYFNCLNDDGVLVLNTNTIITHKDPALGIGRLNVLGRVTDFLGEVGYESVHLYQDESSSNDFGARSFLVALKSAESRADWYSNEAEVNIRLHQRIGRSESLEFDSPTMLTYQTPPKAVETVFCRDSNVEAEECGIRGFDPEVVNVPYSDLSVGKSTMGEYSGRGIFAKKDIPKGRAIGMEKSWLSYFIYPSAHSIIMELCHWADDHWADENEDDEEDYVEEVYESVSAVVGFSEGYGFWSSLLGRSHSSVDSGLMMFCNHECNGTYNLCQDGANDSEDSVDPNQPPESLSSIWRSAFSPAFERNLRQALISGDKTNRDIKKGEEILCNYLEFIGRASDWEADVRGLQGQCAGTELGEISFYEREKQQA</sequence>
<name>A0AAD8YG51_9STRA</name>
<dbReference type="SUPFAM" id="SSF53335">
    <property type="entry name" value="S-adenosyl-L-methionine-dependent methyltransferases"/>
    <property type="match status" value="1"/>
</dbReference>
<dbReference type="EMBL" id="JATAAI010000005">
    <property type="protein sequence ID" value="KAK1745974.1"/>
    <property type="molecule type" value="Genomic_DNA"/>
</dbReference>
<dbReference type="InterPro" id="IPR001214">
    <property type="entry name" value="SET_dom"/>
</dbReference>
<dbReference type="PROSITE" id="PS50280">
    <property type="entry name" value="SET"/>
    <property type="match status" value="1"/>
</dbReference>
<gene>
    <name evidence="4" type="ORF">QTG54_003898</name>
</gene>
<keyword evidence="2" id="KW-0812">Transmembrane</keyword>
<evidence type="ECO:0000256" key="1">
    <source>
        <dbReference type="SAM" id="MobiDB-lite"/>
    </source>
</evidence>
<dbReference type="Gene3D" id="3.40.50.150">
    <property type="entry name" value="Vaccinia Virus protein VP39"/>
    <property type="match status" value="1"/>
</dbReference>
<proteinExistence type="predicted"/>